<comment type="caution">
    <text evidence="6">The sequence shown here is derived from an EMBL/GenBank/DDBJ whole genome shotgun (WGS) entry which is preliminary data.</text>
</comment>
<dbReference type="Pfam" id="PF03466">
    <property type="entry name" value="LysR_substrate"/>
    <property type="match status" value="1"/>
</dbReference>
<dbReference type="PRINTS" id="PR00039">
    <property type="entry name" value="HTHLYSR"/>
</dbReference>
<keyword evidence="4" id="KW-0804">Transcription</keyword>
<dbReference type="Gene3D" id="1.10.10.10">
    <property type="entry name" value="Winged helix-like DNA-binding domain superfamily/Winged helix DNA-binding domain"/>
    <property type="match status" value="1"/>
</dbReference>
<proteinExistence type="inferred from homology"/>
<keyword evidence="7" id="KW-1185">Reference proteome</keyword>
<dbReference type="Pfam" id="PF00126">
    <property type="entry name" value="HTH_1"/>
    <property type="match status" value="1"/>
</dbReference>
<dbReference type="RefSeq" id="WP_349228986.1">
    <property type="nucleotide sequence ID" value="NZ_JBBMFJ010000009.1"/>
</dbReference>
<evidence type="ECO:0000313" key="6">
    <source>
        <dbReference type="EMBL" id="MEQ2562741.1"/>
    </source>
</evidence>
<comment type="similarity">
    <text evidence="1">Belongs to the LysR transcriptional regulatory family.</text>
</comment>
<name>A0ABV1HL01_9FIRM</name>
<dbReference type="InterPro" id="IPR005119">
    <property type="entry name" value="LysR_subst-bd"/>
</dbReference>
<dbReference type="EMBL" id="JBBMFJ010000009">
    <property type="protein sequence ID" value="MEQ2562741.1"/>
    <property type="molecule type" value="Genomic_DNA"/>
</dbReference>
<dbReference type="PROSITE" id="PS50931">
    <property type="entry name" value="HTH_LYSR"/>
    <property type="match status" value="1"/>
</dbReference>
<keyword evidence="3" id="KW-0238">DNA-binding</keyword>
<evidence type="ECO:0000259" key="5">
    <source>
        <dbReference type="PROSITE" id="PS50931"/>
    </source>
</evidence>
<dbReference type="InterPro" id="IPR000847">
    <property type="entry name" value="LysR_HTH_N"/>
</dbReference>
<dbReference type="CDD" id="cd05466">
    <property type="entry name" value="PBP2_LTTR_substrate"/>
    <property type="match status" value="1"/>
</dbReference>
<dbReference type="SUPFAM" id="SSF46785">
    <property type="entry name" value="Winged helix' DNA-binding domain"/>
    <property type="match status" value="1"/>
</dbReference>
<accession>A0ABV1HL01</accession>
<protein>
    <submittedName>
        <fullName evidence="6">LysR family transcriptional regulator</fullName>
    </submittedName>
</protein>
<evidence type="ECO:0000313" key="7">
    <source>
        <dbReference type="Proteomes" id="UP001437460"/>
    </source>
</evidence>
<evidence type="ECO:0000256" key="4">
    <source>
        <dbReference type="ARBA" id="ARBA00023163"/>
    </source>
</evidence>
<evidence type="ECO:0000256" key="3">
    <source>
        <dbReference type="ARBA" id="ARBA00023125"/>
    </source>
</evidence>
<dbReference type="InterPro" id="IPR050950">
    <property type="entry name" value="HTH-type_LysR_regulators"/>
</dbReference>
<feature type="domain" description="HTH lysR-type" evidence="5">
    <location>
        <begin position="1"/>
        <end position="58"/>
    </location>
</feature>
<keyword evidence="2" id="KW-0805">Transcription regulation</keyword>
<reference evidence="6 7" key="1">
    <citation type="submission" date="2024-03" db="EMBL/GenBank/DDBJ databases">
        <title>Human intestinal bacterial collection.</title>
        <authorList>
            <person name="Pauvert C."/>
            <person name="Hitch T.C.A."/>
            <person name="Clavel T."/>
        </authorList>
    </citation>
    <scope>NUCLEOTIDE SEQUENCE [LARGE SCALE GENOMIC DNA]</scope>
    <source>
        <strain evidence="6 7">CLA-AP-H27</strain>
    </source>
</reference>
<evidence type="ECO:0000256" key="2">
    <source>
        <dbReference type="ARBA" id="ARBA00023015"/>
    </source>
</evidence>
<organism evidence="6 7">
    <name type="scientific">Ventrimonas faecis</name>
    <dbReference type="NCBI Taxonomy" id="3133170"/>
    <lineage>
        <taxon>Bacteria</taxon>
        <taxon>Bacillati</taxon>
        <taxon>Bacillota</taxon>
        <taxon>Clostridia</taxon>
        <taxon>Lachnospirales</taxon>
        <taxon>Lachnospiraceae</taxon>
        <taxon>Ventrimonas</taxon>
    </lineage>
</organism>
<dbReference type="Proteomes" id="UP001437460">
    <property type="component" value="Unassembled WGS sequence"/>
</dbReference>
<sequence length="315" mass="36019">MDLKQIEYIVKIDDEHSITRAAEKLFVTQSALNQQLLRLEKELGAPLFHRSKVDMRPTEIGQVYLDNAREILRIKQRTYNLINDMTDAKKGRLSIGFTPGRGSEMFTHVYPAFHQSYPNVVVEPHELSVHRQQQMISQGNLDIGFQTLSERQRTDSEYIKLGEEEIFLLVPSIHPAVEQLTAAQTVAPGPHHATNQQSAVPYPIANLALFQYEPFVLMYKESTIRAITDEIFRKSGFTPNVLFETASNNTVLSMIEANLCCGVVPEYYVRRLPEGISCFAFASHPSWDIVANYRKNGYLSEAAKYFIELVREFWT</sequence>
<dbReference type="InterPro" id="IPR036388">
    <property type="entry name" value="WH-like_DNA-bd_sf"/>
</dbReference>
<dbReference type="PANTHER" id="PTHR30419:SF28">
    <property type="entry name" value="HTH-TYPE TRANSCRIPTIONAL REGULATOR BSDA"/>
    <property type="match status" value="1"/>
</dbReference>
<dbReference type="Gene3D" id="3.40.190.290">
    <property type="match status" value="1"/>
</dbReference>
<dbReference type="SUPFAM" id="SSF53850">
    <property type="entry name" value="Periplasmic binding protein-like II"/>
    <property type="match status" value="1"/>
</dbReference>
<evidence type="ECO:0000256" key="1">
    <source>
        <dbReference type="ARBA" id="ARBA00009437"/>
    </source>
</evidence>
<dbReference type="PANTHER" id="PTHR30419">
    <property type="entry name" value="HTH-TYPE TRANSCRIPTIONAL REGULATOR YBHD"/>
    <property type="match status" value="1"/>
</dbReference>
<gene>
    <name evidence="6" type="ORF">WMO41_06150</name>
</gene>
<dbReference type="InterPro" id="IPR036390">
    <property type="entry name" value="WH_DNA-bd_sf"/>
</dbReference>